<feature type="transmembrane region" description="Helical" evidence="6">
    <location>
        <begin position="80"/>
        <end position="102"/>
    </location>
</feature>
<evidence type="ECO:0008006" key="9">
    <source>
        <dbReference type="Google" id="ProtNLM"/>
    </source>
</evidence>
<dbReference type="Proteomes" id="UP001497453">
    <property type="component" value="Chromosome 3"/>
</dbReference>
<evidence type="ECO:0000313" key="7">
    <source>
        <dbReference type="EMBL" id="CAL1704917.1"/>
    </source>
</evidence>
<dbReference type="PANTHER" id="PTHR21576">
    <property type="entry name" value="UNCHARACTERIZED NODULIN-LIKE PROTEIN"/>
    <property type="match status" value="1"/>
</dbReference>
<dbReference type="SUPFAM" id="SSF103473">
    <property type="entry name" value="MFS general substrate transporter"/>
    <property type="match status" value="1"/>
</dbReference>
<accession>A0ABP1DCS1</accession>
<name>A0ABP1DCS1_9APHY</name>
<organism evidence="7 8">
    <name type="scientific">Somion occarium</name>
    <dbReference type="NCBI Taxonomy" id="3059160"/>
    <lineage>
        <taxon>Eukaryota</taxon>
        <taxon>Fungi</taxon>
        <taxon>Dikarya</taxon>
        <taxon>Basidiomycota</taxon>
        <taxon>Agaricomycotina</taxon>
        <taxon>Agaricomycetes</taxon>
        <taxon>Polyporales</taxon>
        <taxon>Cerrenaceae</taxon>
        <taxon>Somion</taxon>
    </lineage>
</organism>
<feature type="region of interest" description="Disordered" evidence="5">
    <location>
        <begin position="227"/>
        <end position="247"/>
    </location>
</feature>
<feature type="transmembrane region" description="Helical" evidence="6">
    <location>
        <begin position="160"/>
        <end position="178"/>
    </location>
</feature>
<evidence type="ECO:0000256" key="2">
    <source>
        <dbReference type="ARBA" id="ARBA00022692"/>
    </source>
</evidence>
<proteinExistence type="predicted"/>
<sequence length="505" mass="54184">MGVFDLTLSFRLRKLQPVLVCCAVITNALCAGGVYSFPLISPALVAHMKLTQPQLTTIALAGMVGQYPFAPFVGKLLDRYGPRMCSFLAAILFSLGFGLFSWEIASTPDEISRASSASFRRLVAYFAMAGLATVLSYFSIVFSATKALPNYMGVASGTSMALFGFSPLVLSVVANRFFTHQDTGLDVTHFLALIAFLAGSTHLLGALCMQGPEPKALVDTPTIAMEDEENTPSTSTPSEPLDNESDNEAQPLLYSNKLKHATVHAEVDVIAVPEPEHGTVGDLLKDTYFWLLIAILVVLIGIAEMVMANLGSIYLSLPSSSGRSPDVSTAVQLLSASNTLTRLSVGSLADAVSPVASYVHSGIWSFPRKQHFSRIAFLFGACVLLAATCAWLEIGIRTREAIWSLSIGIGIVYGTTFTILPSILSSIWGLPNLGRNFGIISYAPFVGTTLFSYLYAFVAAAFTSPSEDTCSGVICWRLTFWLSTMLAVAAAGGSLILWRKWSGRV</sequence>
<keyword evidence="3 6" id="KW-1133">Transmembrane helix</keyword>
<dbReference type="EMBL" id="OZ037946">
    <property type="protein sequence ID" value="CAL1704917.1"/>
    <property type="molecule type" value="Genomic_DNA"/>
</dbReference>
<dbReference type="Gene3D" id="1.20.1250.20">
    <property type="entry name" value="MFS general substrate transporter like domains"/>
    <property type="match status" value="1"/>
</dbReference>
<evidence type="ECO:0000256" key="5">
    <source>
        <dbReference type="SAM" id="MobiDB-lite"/>
    </source>
</evidence>
<feature type="transmembrane region" description="Helical" evidence="6">
    <location>
        <begin position="478"/>
        <end position="498"/>
    </location>
</feature>
<keyword evidence="8" id="KW-1185">Reference proteome</keyword>
<keyword evidence="4 6" id="KW-0472">Membrane</keyword>
<feature type="transmembrane region" description="Helical" evidence="6">
    <location>
        <begin position="375"/>
        <end position="396"/>
    </location>
</feature>
<evidence type="ECO:0000313" key="8">
    <source>
        <dbReference type="Proteomes" id="UP001497453"/>
    </source>
</evidence>
<dbReference type="Pfam" id="PF07690">
    <property type="entry name" value="MFS_1"/>
    <property type="match status" value="1"/>
</dbReference>
<evidence type="ECO:0000256" key="1">
    <source>
        <dbReference type="ARBA" id="ARBA00004141"/>
    </source>
</evidence>
<dbReference type="InterPro" id="IPR036259">
    <property type="entry name" value="MFS_trans_sf"/>
</dbReference>
<protein>
    <recommendedName>
        <fullName evidence="9">MFS general substrate transporter</fullName>
    </recommendedName>
</protein>
<dbReference type="InterPro" id="IPR011701">
    <property type="entry name" value="MFS"/>
</dbReference>
<feature type="transmembrane region" description="Helical" evidence="6">
    <location>
        <begin position="122"/>
        <end position="140"/>
    </location>
</feature>
<evidence type="ECO:0000256" key="6">
    <source>
        <dbReference type="SAM" id="Phobius"/>
    </source>
</evidence>
<evidence type="ECO:0000256" key="3">
    <source>
        <dbReference type="ARBA" id="ARBA00022989"/>
    </source>
</evidence>
<dbReference type="PANTHER" id="PTHR21576:SF158">
    <property type="entry name" value="RIBOSOMAL RNA-PROCESSING PROTEIN 12-LIKE CONSERVED DOMAIN-CONTAINING PROTEIN"/>
    <property type="match status" value="1"/>
</dbReference>
<feature type="transmembrane region" description="Helical" evidence="6">
    <location>
        <begin position="18"/>
        <end position="40"/>
    </location>
</feature>
<gene>
    <name evidence="7" type="ORF">GFSPODELE1_LOCUS5200</name>
</gene>
<reference evidence="8" key="1">
    <citation type="submission" date="2024-04" db="EMBL/GenBank/DDBJ databases">
        <authorList>
            <person name="Shaw F."/>
            <person name="Minotto A."/>
        </authorList>
    </citation>
    <scope>NUCLEOTIDE SEQUENCE [LARGE SCALE GENOMIC DNA]</scope>
</reference>
<keyword evidence="2 6" id="KW-0812">Transmembrane</keyword>
<feature type="transmembrane region" description="Helical" evidence="6">
    <location>
        <begin position="436"/>
        <end position="458"/>
    </location>
</feature>
<comment type="subcellular location">
    <subcellularLocation>
        <location evidence="1">Membrane</location>
        <topology evidence="1">Multi-pass membrane protein</topology>
    </subcellularLocation>
</comment>
<feature type="transmembrane region" description="Helical" evidence="6">
    <location>
        <begin position="402"/>
        <end position="424"/>
    </location>
</feature>
<feature type="transmembrane region" description="Helical" evidence="6">
    <location>
        <begin position="190"/>
        <end position="212"/>
    </location>
</feature>
<feature type="transmembrane region" description="Helical" evidence="6">
    <location>
        <begin position="288"/>
        <end position="315"/>
    </location>
</feature>
<evidence type="ECO:0000256" key="4">
    <source>
        <dbReference type="ARBA" id="ARBA00023136"/>
    </source>
</evidence>